<dbReference type="EMBL" id="NRRL01000034">
    <property type="protein sequence ID" value="MBK1668942.1"/>
    <property type="molecule type" value="Genomic_DNA"/>
</dbReference>
<reference evidence="1 2" key="1">
    <citation type="journal article" date="2020" name="Microorganisms">
        <title>Osmotic Adaptation and Compatible Solute Biosynthesis of Phototrophic Bacteria as Revealed from Genome Analyses.</title>
        <authorList>
            <person name="Imhoff J.F."/>
            <person name="Rahn T."/>
            <person name="Kunzel S."/>
            <person name="Keller A."/>
            <person name="Neulinger S.C."/>
        </authorList>
    </citation>
    <scope>NUCLEOTIDE SEQUENCE [LARGE SCALE GENOMIC DNA]</scope>
    <source>
        <strain evidence="1 2">DSM 9895</strain>
    </source>
</reference>
<evidence type="ECO:0000313" key="2">
    <source>
        <dbReference type="Proteomes" id="UP001296873"/>
    </source>
</evidence>
<proteinExistence type="predicted"/>
<keyword evidence="2" id="KW-1185">Reference proteome</keyword>
<accession>A0ABS1DFQ4</accession>
<evidence type="ECO:0008006" key="3">
    <source>
        <dbReference type="Google" id="ProtNLM"/>
    </source>
</evidence>
<sequence>MTHCAVLLASGMAGWLSWMRTDVTMALDQDQFIGHVRWSLSPIRLVVWPLLFRLVPTEPCGRNRGSMPARRWVAWHCSRIMAWSAARQGHQTGRSAVFPNLDLGGVADSMADDPVVEPAVKVAPSGYRV</sequence>
<protein>
    <recommendedName>
        <fullName evidence="3">Secreted protein</fullName>
    </recommendedName>
</protein>
<comment type="caution">
    <text evidence="1">The sequence shown here is derived from an EMBL/GenBank/DDBJ whole genome shotgun (WGS) entry which is preliminary data.</text>
</comment>
<dbReference type="Proteomes" id="UP001296873">
    <property type="component" value="Unassembled WGS sequence"/>
</dbReference>
<evidence type="ECO:0000313" key="1">
    <source>
        <dbReference type="EMBL" id="MBK1668942.1"/>
    </source>
</evidence>
<name>A0ABS1DFQ4_9PROT</name>
<organism evidence="1 2">
    <name type="scientific">Rhodovibrio sodomensis</name>
    <dbReference type="NCBI Taxonomy" id="1088"/>
    <lineage>
        <taxon>Bacteria</taxon>
        <taxon>Pseudomonadati</taxon>
        <taxon>Pseudomonadota</taxon>
        <taxon>Alphaproteobacteria</taxon>
        <taxon>Rhodospirillales</taxon>
        <taxon>Rhodovibrionaceae</taxon>
        <taxon>Rhodovibrio</taxon>
    </lineage>
</organism>
<gene>
    <name evidence="1" type="ORF">CKO28_12965</name>
</gene>